<evidence type="ECO:0000256" key="1">
    <source>
        <dbReference type="ARBA" id="ARBA00004141"/>
    </source>
</evidence>
<evidence type="ECO:0000256" key="2">
    <source>
        <dbReference type="ARBA" id="ARBA00022692"/>
    </source>
</evidence>
<dbReference type="PROSITE" id="PS51012">
    <property type="entry name" value="ABC_TM2"/>
    <property type="match status" value="1"/>
</dbReference>
<dbReference type="InterPro" id="IPR051784">
    <property type="entry name" value="Nod_factor_ABC_transporter"/>
</dbReference>
<feature type="transmembrane region" description="Helical" evidence="5">
    <location>
        <begin position="198"/>
        <end position="221"/>
    </location>
</feature>
<feature type="transmembrane region" description="Helical" evidence="5">
    <location>
        <begin position="21"/>
        <end position="44"/>
    </location>
</feature>
<accession>A0A1M6PIL3</accession>
<evidence type="ECO:0000256" key="4">
    <source>
        <dbReference type="ARBA" id="ARBA00023136"/>
    </source>
</evidence>
<feature type="transmembrane region" description="Helical" evidence="5">
    <location>
        <begin position="241"/>
        <end position="259"/>
    </location>
</feature>
<gene>
    <name evidence="7" type="ORF">SAMN05444401_0536</name>
</gene>
<dbReference type="Proteomes" id="UP000184080">
    <property type="component" value="Unassembled WGS sequence"/>
</dbReference>
<organism evidence="7 8">
    <name type="scientific">Clostridium amylolyticum</name>
    <dbReference type="NCBI Taxonomy" id="1121298"/>
    <lineage>
        <taxon>Bacteria</taxon>
        <taxon>Bacillati</taxon>
        <taxon>Bacillota</taxon>
        <taxon>Clostridia</taxon>
        <taxon>Eubacteriales</taxon>
        <taxon>Clostridiaceae</taxon>
        <taxon>Clostridium</taxon>
    </lineage>
</organism>
<dbReference type="GO" id="GO:0140359">
    <property type="term" value="F:ABC-type transporter activity"/>
    <property type="evidence" value="ECO:0007669"/>
    <property type="project" value="InterPro"/>
</dbReference>
<feature type="domain" description="ABC transmembrane type-2" evidence="6">
    <location>
        <begin position="26"/>
        <end position="262"/>
    </location>
</feature>
<keyword evidence="3 5" id="KW-1133">Transmembrane helix</keyword>
<dbReference type="RefSeq" id="WP_073012932.1">
    <property type="nucleotide sequence ID" value="NZ_FQZO01000016.1"/>
</dbReference>
<evidence type="ECO:0000313" key="8">
    <source>
        <dbReference type="Proteomes" id="UP000184080"/>
    </source>
</evidence>
<dbReference type="InterPro" id="IPR000412">
    <property type="entry name" value="ABC_2_transport"/>
</dbReference>
<keyword evidence="4 5" id="KW-0472">Membrane</keyword>
<dbReference type="InterPro" id="IPR013525">
    <property type="entry name" value="ABC2_TM"/>
</dbReference>
<evidence type="ECO:0000259" key="6">
    <source>
        <dbReference type="PROSITE" id="PS51012"/>
    </source>
</evidence>
<dbReference type="InterPro" id="IPR047817">
    <property type="entry name" value="ABC2_TM_bact-type"/>
</dbReference>
<dbReference type="Pfam" id="PF01061">
    <property type="entry name" value="ABC2_membrane"/>
    <property type="match status" value="1"/>
</dbReference>
<keyword evidence="2 5" id="KW-0812">Transmembrane</keyword>
<evidence type="ECO:0000313" key="7">
    <source>
        <dbReference type="EMBL" id="SHK07785.1"/>
    </source>
</evidence>
<keyword evidence="5" id="KW-1003">Cell membrane</keyword>
<evidence type="ECO:0000256" key="3">
    <source>
        <dbReference type="ARBA" id="ARBA00022989"/>
    </source>
</evidence>
<dbReference type="PANTHER" id="PTHR43229:SF2">
    <property type="entry name" value="NODULATION PROTEIN J"/>
    <property type="match status" value="1"/>
</dbReference>
<dbReference type="OrthoDB" id="1706043at2"/>
<feature type="transmembrane region" description="Helical" evidence="5">
    <location>
        <begin position="67"/>
        <end position="88"/>
    </location>
</feature>
<dbReference type="STRING" id="1121298.SAMN05444401_0536"/>
<dbReference type="EMBL" id="FQZO01000016">
    <property type="protein sequence ID" value="SHK07785.1"/>
    <property type="molecule type" value="Genomic_DNA"/>
</dbReference>
<dbReference type="PIRSF" id="PIRSF006648">
    <property type="entry name" value="DrrB"/>
    <property type="match status" value="1"/>
</dbReference>
<keyword evidence="5" id="KW-0813">Transport</keyword>
<dbReference type="PANTHER" id="PTHR43229">
    <property type="entry name" value="NODULATION PROTEIN J"/>
    <property type="match status" value="1"/>
</dbReference>
<reference evidence="7 8" key="1">
    <citation type="submission" date="2016-11" db="EMBL/GenBank/DDBJ databases">
        <authorList>
            <person name="Jaros S."/>
            <person name="Januszkiewicz K."/>
            <person name="Wedrychowicz H."/>
        </authorList>
    </citation>
    <scope>NUCLEOTIDE SEQUENCE [LARGE SCALE GENOMIC DNA]</scope>
    <source>
        <strain evidence="7 8">DSM 21864</strain>
    </source>
</reference>
<sequence length="275" mass="30909">MNIKKTLIVFRARFLISMKIYFRYPINVIMTLFDPLMWIAPFYFMGKAFSDNGNMPGFSKYMGNSDFVGFIVLGYIITCYVSTVFWAMGFSLKEEMRQGVLESNWSAPVNRVTLMISKCLFQFCAATFEVLITSIVCHFAFGFTVNANVLKALAFLIPGLIGMLGLGLIIGSLVLLAKEANGIIDMTSSLVSGFSGSFFPVKVMPKGFLFISLMLPLTYIYDSTRSILINQESLFPLKTEFIIIIISMIAFCALGNWIFMRVERRCRSLGILGTH</sequence>
<feature type="transmembrane region" description="Helical" evidence="5">
    <location>
        <begin position="120"/>
        <end position="141"/>
    </location>
</feature>
<comment type="subcellular location">
    <subcellularLocation>
        <location evidence="5">Cell membrane</location>
        <topology evidence="5">Multi-pass membrane protein</topology>
    </subcellularLocation>
    <subcellularLocation>
        <location evidence="1">Membrane</location>
        <topology evidence="1">Multi-pass membrane protein</topology>
    </subcellularLocation>
</comment>
<proteinExistence type="inferred from homology"/>
<dbReference type="AlphaFoldDB" id="A0A1M6PIL3"/>
<comment type="similarity">
    <text evidence="5">Belongs to the ABC-2 integral membrane protein family.</text>
</comment>
<feature type="transmembrane region" description="Helical" evidence="5">
    <location>
        <begin position="153"/>
        <end position="177"/>
    </location>
</feature>
<evidence type="ECO:0000256" key="5">
    <source>
        <dbReference type="RuleBase" id="RU361157"/>
    </source>
</evidence>
<name>A0A1M6PIL3_9CLOT</name>
<keyword evidence="8" id="KW-1185">Reference proteome</keyword>
<protein>
    <recommendedName>
        <fullName evidence="5">Transport permease protein</fullName>
    </recommendedName>
</protein>
<dbReference type="GO" id="GO:0043190">
    <property type="term" value="C:ATP-binding cassette (ABC) transporter complex"/>
    <property type="evidence" value="ECO:0007669"/>
    <property type="project" value="InterPro"/>
</dbReference>